<proteinExistence type="predicted"/>
<name>A0ACA9LWX9_9GLOM</name>
<gene>
    <name evidence="1" type="ORF">SPELUC_LOCUS5395</name>
</gene>
<evidence type="ECO:0000313" key="1">
    <source>
        <dbReference type="EMBL" id="CAG8555804.1"/>
    </source>
</evidence>
<organism evidence="1 2">
    <name type="scientific">Cetraspora pellucida</name>
    <dbReference type="NCBI Taxonomy" id="1433469"/>
    <lineage>
        <taxon>Eukaryota</taxon>
        <taxon>Fungi</taxon>
        <taxon>Fungi incertae sedis</taxon>
        <taxon>Mucoromycota</taxon>
        <taxon>Glomeromycotina</taxon>
        <taxon>Glomeromycetes</taxon>
        <taxon>Diversisporales</taxon>
        <taxon>Gigasporaceae</taxon>
        <taxon>Cetraspora</taxon>
    </lineage>
</organism>
<comment type="caution">
    <text evidence="1">The sequence shown here is derived from an EMBL/GenBank/DDBJ whole genome shotgun (WGS) entry which is preliminary data.</text>
</comment>
<keyword evidence="2" id="KW-1185">Reference proteome</keyword>
<protein>
    <submittedName>
        <fullName evidence="1">427_t:CDS:1</fullName>
    </submittedName>
</protein>
<dbReference type="EMBL" id="CAJVPW010005492">
    <property type="protein sequence ID" value="CAG8555804.1"/>
    <property type="molecule type" value="Genomic_DNA"/>
</dbReference>
<evidence type="ECO:0000313" key="2">
    <source>
        <dbReference type="Proteomes" id="UP000789366"/>
    </source>
</evidence>
<dbReference type="Proteomes" id="UP000789366">
    <property type="component" value="Unassembled WGS sequence"/>
</dbReference>
<sequence>MASSNQSVECLTNHVKKWSCCDKSKIINDFIQQSKEGLKEFSHCNTFANKKKGKSVNVKNKKTTYLESLSLADVFDDDNTEEIIVSNNKTLYDLVNLESVIANSFIDVEEVYFLETFRLKD</sequence>
<accession>A0ACA9LWX9</accession>
<reference evidence="1" key="1">
    <citation type="submission" date="2021-06" db="EMBL/GenBank/DDBJ databases">
        <authorList>
            <person name="Kallberg Y."/>
            <person name="Tangrot J."/>
            <person name="Rosling A."/>
        </authorList>
    </citation>
    <scope>NUCLEOTIDE SEQUENCE</scope>
    <source>
        <strain evidence="1">28 12/20/2015</strain>
    </source>
</reference>